<feature type="domain" description="Amino acid permease/ SLC12A" evidence="6">
    <location>
        <begin position="28"/>
        <end position="372"/>
    </location>
</feature>
<dbReference type="STRING" id="1304275.C41B8_10675"/>
<evidence type="ECO:0000313" key="8">
    <source>
        <dbReference type="Proteomes" id="UP000028302"/>
    </source>
</evidence>
<comment type="caution">
    <text evidence="7">The sequence shown here is derived from an EMBL/GenBank/DDBJ whole genome shotgun (WGS) entry which is preliminary data.</text>
</comment>
<name>A0A084IKT5_SALHC</name>
<dbReference type="InterPro" id="IPR050367">
    <property type="entry name" value="APC_superfamily"/>
</dbReference>
<evidence type="ECO:0000313" key="7">
    <source>
        <dbReference type="EMBL" id="KEZ77319.1"/>
    </source>
</evidence>
<gene>
    <name evidence="7" type="ORF">C41B8_10675</name>
</gene>
<evidence type="ECO:0000259" key="6">
    <source>
        <dbReference type="Pfam" id="PF00324"/>
    </source>
</evidence>
<dbReference type="eggNOG" id="COG0531">
    <property type="taxonomic scope" value="Bacteria"/>
</dbReference>
<dbReference type="GO" id="GO:0055085">
    <property type="term" value="P:transmembrane transport"/>
    <property type="evidence" value="ECO:0007669"/>
    <property type="project" value="InterPro"/>
</dbReference>
<feature type="transmembrane region" description="Helical" evidence="5">
    <location>
        <begin position="278"/>
        <end position="307"/>
    </location>
</feature>
<dbReference type="PANTHER" id="PTHR42770:SF8">
    <property type="entry name" value="PUTRESCINE IMPORTER PUUP"/>
    <property type="match status" value="1"/>
</dbReference>
<dbReference type="InterPro" id="IPR004841">
    <property type="entry name" value="AA-permease/SLC12A_dom"/>
</dbReference>
<feature type="transmembrane region" description="Helical" evidence="5">
    <location>
        <begin position="20"/>
        <end position="41"/>
    </location>
</feature>
<sequence length="445" mass="47058">MSATTDDQPTLQRSLGLGSVVLTGVAYMAPMIVLGTFGVVAEASNGTVPTAYIVTLIAMLFTAYSYGRMARAYPVSGSAYTYVGKGIGPKLGFLAGWLILLDYFFLPLVIWLIGAAFLSPEFPGVPNWVWILAFIGLTTALNIIGIKVATGVNFVLMAFQILVLVIFVALSFGHFFAGDTGATALTPFFNPQTSVAAISAGAALAAYSFIGFDAVTTLTEETKDPKRNIPRAVVITALIGGVVFIITSYAVELAHPGTHFKETDSAAYEIAMTIGGNLFASLFIAGMVVTQFCSGIAAQATASRLLYAMGRDGVLPKRVFAYVAPKLHTPVFSIALIGIVGLAAVWMSVSTSTSFINFGAFSAFTLVNLSVIVHFWRERSTTDVGSIIGWLIVPLIGAAIDAYLLFSLDTPAHVVGGIWLLLGLGMLAWLTRGFSQAPPEMAIGE</sequence>
<dbReference type="Pfam" id="PF00324">
    <property type="entry name" value="AA_permease"/>
    <property type="match status" value="1"/>
</dbReference>
<evidence type="ECO:0000256" key="2">
    <source>
        <dbReference type="ARBA" id="ARBA00022692"/>
    </source>
</evidence>
<accession>A0A084IKT5</accession>
<protein>
    <submittedName>
        <fullName evidence="7">Putrescine:hydrogen symporter PuuP</fullName>
    </submittedName>
</protein>
<keyword evidence="4 5" id="KW-0472">Membrane</keyword>
<dbReference type="PATRIC" id="fig|1304275.5.peg.2178"/>
<feature type="transmembrane region" description="Helical" evidence="5">
    <location>
        <begin position="91"/>
        <end position="116"/>
    </location>
</feature>
<evidence type="ECO:0000256" key="3">
    <source>
        <dbReference type="ARBA" id="ARBA00022989"/>
    </source>
</evidence>
<feature type="transmembrane region" description="Helical" evidence="5">
    <location>
        <begin position="387"/>
        <end position="406"/>
    </location>
</feature>
<evidence type="ECO:0000256" key="5">
    <source>
        <dbReference type="SAM" id="Phobius"/>
    </source>
</evidence>
<feature type="transmembrane region" description="Helical" evidence="5">
    <location>
        <begin position="231"/>
        <end position="251"/>
    </location>
</feature>
<dbReference type="OrthoDB" id="9804700at2"/>
<proteinExistence type="predicted"/>
<feature type="transmembrane region" description="Helical" evidence="5">
    <location>
        <begin position="128"/>
        <end position="146"/>
    </location>
</feature>
<reference evidence="7 8" key="1">
    <citation type="submission" date="2013-03" db="EMBL/GenBank/DDBJ databases">
        <title>Salinisphaera hydrothermalis C41B8 Genome Sequencing.</title>
        <authorList>
            <person name="Li C."/>
            <person name="Lai Q."/>
            <person name="Shao Z."/>
        </authorList>
    </citation>
    <scope>NUCLEOTIDE SEQUENCE [LARGE SCALE GENOMIC DNA]</scope>
    <source>
        <strain evidence="7 8">C41B8</strain>
    </source>
</reference>
<dbReference type="PANTHER" id="PTHR42770">
    <property type="entry name" value="AMINO ACID TRANSPORTER-RELATED"/>
    <property type="match status" value="1"/>
</dbReference>
<comment type="subcellular location">
    <subcellularLocation>
        <location evidence="1">Membrane</location>
        <topology evidence="1">Multi-pass membrane protein</topology>
    </subcellularLocation>
</comment>
<keyword evidence="2 5" id="KW-0812">Transmembrane</keyword>
<feature type="transmembrane region" description="Helical" evidence="5">
    <location>
        <begin position="196"/>
        <end position="219"/>
    </location>
</feature>
<dbReference type="PIRSF" id="PIRSF006060">
    <property type="entry name" value="AA_transporter"/>
    <property type="match status" value="1"/>
</dbReference>
<dbReference type="Gene3D" id="1.20.1740.10">
    <property type="entry name" value="Amino acid/polyamine transporter I"/>
    <property type="match status" value="1"/>
</dbReference>
<evidence type="ECO:0000256" key="4">
    <source>
        <dbReference type="ARBA" id="ARBA00023136"/>
    </source>
</evidence>
<feature type="transmembrane region" description="Helical" evidence="5">
    <location>
        <begin position="153"/>
        <end position="176"/>
    </location>
</feature>
<organism evidence="7 8">
    <name type="scientific">Salinisphaera hydrothermalis (strain C41B8)</name>
    <dbReference type="NCBI Taxonomy" id="1304275"/>
    <lineage>
        <taxon>Bacteria</taxon>
        <taxon>Pseudomonadati</taxon>
        <taxon>Pseudomonadota</taxon>
        <taxon>Gammaproteobacteria</taxon>
        <taxon>Salinisphaerales</taxon>
        <taxon>Salinisphaeraceae</taxon>
        <taxon>Salinisphaera</taxon>
    </lineage>
</organism>
<feature type="transmembrane region" description="Helical" evidence="5">
    <location>
        <begin position="47"/>
        <end position="66"/>
    </location>
</feature>
<feature type="transmembrane region" description="Helical" evidence="5">
    <location>
        <begin position="355"/>
        <end position="375"/>
    </location>
</feature>
<dbReference type="GO" id="GO:0016020">
    <property type="term" value="C:membrane"/>
    <property type="evidence" value="ECO:0007669"/>
    <property type="project" value="UniProtKB-SubCell"/>
</dbReference>
<dbReference type="RefSeq" id="WP_037337715.1">
    <property type="nucleotide sequence ID" value="NZ_APNK01000014.1"/>
</dbReference>
<dbReference type="Proteomes" id="UP000028302">
    <property type="component" value="Unassembled WGS sequence"/>
</dbReference>
<dbReference type="AlphaFoldDB" id="A0A084IKT5"/>
<feature type="transmembrane region" description="Helical" evidence="5">
    <location>
        <begin position="412"/>
        <end position="431"/>
    </location>
</feature>
<evidence type="ECO:0000256" key="1">
    <source>
        <dbReference type="ARBA" id="ARBA00004141"/>
    </source>
</evidence>
<keyword evidence="8" id="KW-1185">Reference proteome</keyword>
<keyword evidence="3 5" id="KW-1133">Transmembrane helix</keyword>
<feature type="transmembrane region" description="Helical" evidence="5">
    <location>
        <begin position="327"/>
        <end position="349"/>
    </location>
</feature>
<dbReference type="EMBL" id="APNK01000014">
    <property type="protein sequence ID" value="KEZ77319.1"/>
    <property type="molecule type" value="Genomic_DNA"/>
</dbReference>